<reference evidence="3" key="1">
    <citation type="submission" date="2019-10" db="EMBL/GenBank/DDBJ databases">
        <title>Draft genome sequece of Microseira wollei NIES-4236.</title>
        <authorList>
            <person name="Yamaguchi H."/>
            <person name="Suzuki S."/>
            <person name="Kawachi M."/>
        </authorList>
    </citation>
    <scope>NUCLEOTIDE SEQUENCE</scope>
    <source>
        <strain evidence="3">NIES-4236</strain>
    </source>
</reference>
<dbReference type="Pfam" id="PF00668">
    <property type="entry name" value="Condensation"/>
    <property type="match status" value="1"/>
</dbReference>
<dbReference type="GO" id="GO:0043041">
    <property type="term" value="P:amino acid activation for nonribosomal peptide biosynthetic process"/>
    <property type="evidence" value="ECO:0007669"/>
    <property type="project" value="TreeGrafter"/>
</dbReference>
<accession>A0AAV3XKV8</accession>
<dbReference type="RefSeq" id="WP_226587483.1">
    <property type="nucleotide sequence ID" value="NZ_BLAY01000115.1"/>
</dbReference>
<dbReference type="InterPro" id="IPR036736">
    <property type="entry name" value="ACP-like_sf"/>
</dbReference>
<dbReference type="InterPro" id="IPR023213">
    <property type="entry name" value="CAT-like_dom_sf"/>
</dbReference>
<dbReference type="InterPro" id="IPR009081">
    <property type="entry name" value="PP-bd_ACP"/>
</dbReference>
<dbReference type="Proteomes" id="UP001050975">
    <property type="component" value="Unassembled WGS sequence"/>
</dbReference>
<evidence type="ECO:0000313" key="3">
    <source>
        <dbReference type="EMBL" id="GET41264.1"/>
    </source>
</evidence>
<name>A0AAV3XKV8_9CYAN</name>
<proteinExistence type="predicted"/>
<dbReference type="GO" id="GO:0008610">
    <property type="term" value="P:lipid biosynthetic process"/>
    <property type="evidence" value="ECO:0007669"/>
    <property type="project" value="UniProtKB-ARBA"/>
</dbReference>
<organism evidence="3 4">
    <name type="scientific">Microseira wollei NIES-4236</name>
    <dbReference type="NCBI Taxonomy" id="2530354"/>
    <lineage>
        <taxon>Bacteria</taxon>
        <taxon>Bacillati</taxon>
        <taxon>Cyanobacteriota</taxon>
        <taxon>Cyanophyceae</taxon>
        <taxon>Oscillatoriophycideae</taxon>
        <taxon>Aerosakkonematales</taxon>
        <taxon>Aerosakkonemataceae</taxon>
        <taxon>Microseira</taxon>
    </lineage>
</organism>
<dbReference type="PROSITE" id="PS50075">
    <property type="entry name" value="CARRIER"/>
    <property type="match status" value="1"/>
</dbReference>
<dbReference type="CDD" id="cd19531">
    <property type="entry name" value="LCL_NRPS-like"/>
    <property type="match status" value="1"/>
</dbReference>
<dbReference type="GO" id="GO:0031177">
    <property type="term" value="F:phosphopantetheine binding"/>
    <property type="evidence" value="ECO:0007669"/>
    <property type="project" value="TreeGrafter"/>
</dbReference>
<dbReference type="Gene3D" id="3.30.559.30">
    <property type="entry name" value="Nonribosomal peptide synthetase, condensation domain"/>
    <property type="match status" value="1"/>
</dbReference>
<dbReference type="AlphaFoldDB" id="A0AAV3XKV8"/>
<gene>
    <name evidence="3" type="ORF">MiSe_60760</name>
</gene>
<evidence type="ECO:0000313" key="4">
    <source>
        <dbReference type="Proteomes" id="UP001050975"/>
    </source>
</evidence>
<comment type="cofactor">
    <cofactor evidence="1">
        <name>pantetheine 4'-phosphate</name>
        <dbReference type="ChEBI" id="CHEBI:47942"/>
    </cofactor>
</comment>
<dbReference type="GO" id="GO:0003824">
    <property type="term" value="F:catalytic activity"/>
    <property type="evidence" value="ECO:0007669"/>
    <property type="project" value="InterPro"/>
</dbReference>
<evidence type="ECO:0000259" key="2">
    <source>
        <dbReference type="PROSITE" id="PS50075"/>
    </source>
</evidence>
<feature type="domain" description="Carrier" evidence="2">
    <location>
        <begin position="498"/>
        <end position="573"/>
    </location>
</feature>
<dbReference type="Gene3D" id="1.10.1200.10">
    <property type="entry name" value="ACP-like"/>
    <property type="match status" value="1"/>
</dbReference>
<dbReference type="Pfam" id="PF00550">
    <property type="entry name" value="PP-binding"/>
    <property type="match status" value="1"/>
</dbReference>
<dbReference type="InterPro" id="IPR001242">
    <property type="entry name" value="Condensation_dom"/>
</dbReference>
<dbReference type="EMBL" id="BLAY01000115">
    <property type="protein sequence ID" value="GET41264.1"/>
    <property type="molecule type" value="Genomic_DNA"/>
</dbReference>
<sequence length="575" mass="65922">MSQPLFIPVDFDPFAKGELQSTVPTTESQQEIWLSVQMGDDANCAFNLSMVLNLSGSLNLEALHFALETIVERHESLRSTFSPDGRQLCIAPSIKFDIPLISLEELSIDEQKQAWQNIQTDAVKQPFDLIWGPLFRVKLVRLIPQEHRLLFTAHHIIFDGWSLGIFYSELSTLYNAKKRGKIPKLPHVIPFSEYALWSQQQMRTEAYLLAENYWLNRLNPPVPPLNLPTDRPYPQERSFKADREDWEISATTIVPLKKIGMSQGATFMITLTAAFEVFLYSLTQQSDFVLGIAIAGQSVSDKFQLIGHCVNLLPSRTKVNPQINFADYLRWRSDTLMSDIEHHQLTFGSLLKKLKLTRQPNRIPLISIRFNVDRVTKPQKLHLDGLTVESSIGTRYYENFELFIDALETEEQLLLRCYYNTDLFEAQTISSYLQEFERLLNKIVDSPQLTIAQYAEQLSLEMQARCLRIPDESSVAKVNKNGKMTSWLQQRRRPKTVLTVGTLEAQLIDIWENLLQTGPISVEDDFFDLGGNSLLMMVLAAEIEKQFAIKLPLRSLFYASSIENLAKIIRQKKSD</sequence>
<comment type="caution">
    <text evidence="3">The sequence shown here is derived from an EMBL/GenBank/DDBJ whole genome shotgun (WGS) entry which is preliminary data.</text>
</comment>
<dbReference type="GO" id="GO:0044550">
    <property type="term" value="P:secondary metabolite biosynthetic process"/>
    <property type="evidence" value="ECO:0007669"/>
    <property type="project" value="TreeGrafter"/>
</dbReference>
<dbReference type="PANTHER" id="PTHR45527">
    <property type="entry name" value="NONRIBOSOMAL PEPTIDE SYNTHETASE"/>
    <property type="match status" value="1"/>
</dbReference>
<dbReference type="SUPFAM" id="SSF47336">
    <property type="entry name" value="ACP-like"/>
    <property type="match status" value="1"/>
</dbReference>
<dbReference type="GO" id="GO:0005737">
    <property type="term" value="C:cytoplasm"/>
    <property type="evidence" value="ECO:0007669"/>
    <property type="project" value="TreeGrafter"/>
</dbReference>
<evidence type="ECO:0000256" key="1">
    <source>
        <dbReference type="ARBA" id="ARBA00001957"/>
    </source>
</evidence>
<dbReference type="Gene3D" id="3.30.559.10">
    <property type="entry name" value="Chloramphenicol acetyltransferase-like domain"/>
    <property type="match status" value="1"/>
</dbReference>
<dbReference type="SUPFAM" id="SSF52777">
    <property type="entry name" value="CoA-dependent acyltransferases"/>
    <property type="match status" value="2"/>
</dbReference>
<keyword evidence="4" id="KW-1185">Reference proteome</keyword>
<protein>
    <submittedName>
        <fullName evidence="3">Amino acid adenylation</fullName>
    </submittedName>
</protein>
<dbReference type="PANTHER" id="PTHR45527:SF1">
    <property type="entry name" value="FATTY ACID SYNTHASE"/>
    <property type="match status" value="1"/>
</dbReference>